<dbReference type="InterPro" id="IPR039136">
    <property type="entry name" value="NUFIP1-like"/>
</dbReference>
<dbReference type="eggNOG" id="ENOG502RTTB">
    <property type="taxonomic scope" value="Eukaryota"/>
</dbReference>
<dbReference type="InterPro" id="IPR019496">
    <property type="entry name" value="NUFIP1_cons_dom"/>
</dbReference>
<accession>B9RXJ6</accession>
<feature type="domain" description="FMR1-interacting protein 1 conserved" evidence="2">
    <location>
        <begin position="12"/>
        <end position="39"/>
    </location>
</feature>
<name>B9RXJ6_RICCO</name>
<dbReference type="PANTHER" id="PTHR13309:SF0">
    <property type="entry name" value="FMR1-INTERACTING PROTEIN NUFIP1"/>
    <property type="match status" value="1"/>
</dbReference>
<dbReference type="STRING" id="3988.B9RXJ6"/>
<sequence length="273" mass="30808">MPVAQRENRSPALIYTEQEIKLWREERRKNFPSKANIEKMCSERVTNSGGIDKEAKLRRERLKEILAKQAELGVEVAEIPSHYLSDSEKQVKVKKDSRRSAPKKGRSRHKHDRRGRYNKKDGLTQQNTLAKKDSSNGSSFSRTKPTLLQKLLSAEVRKDKHHLLQVFRFMVMNSFFDDGPEKPLKFPSVVVKEDEVVAEKTSITGKGISEVSNKTAVENSGHVGDGDEDDDSADDDGDKHGVRVGQGTSYAKAKFTLDQIDNRTEGEEGEIID</sequence>
<dbReference type="EMBL" id="EQ973828">
    <property type="protein sequence ID" value="EEF43852.1"/>
    <property type="molecule type" value="Genomic_DNA"/>
</dbReference>
<dbReference type="Proteomes" id="UP000008311">
    <property type="component" value="Unassembled WGS sequence"/>
</dbReference>
<dbReference type="Pfam" id="PF10453">
    <property type="entry name" value="NUFIP1"/>
    <property type="match status" value="1"/>
</dbReference>
<dbReference type="InParanoid" id="B9RXJ6"/>
<keyword evidence="4" id="KW-1185">Reference proteome</keyword>
<protein>
    <recommendedName>
        <fullName evidence="2">FMR1-interacting protein 1 conserved domain-containing protein</fullName>
    </recommendedName>
</protein>
<organism evidence="3 4">
    <name type="scientific">Ricinus communis</name>
    <name type="common">Castor bean</name>
    <dbReference type="NCBI Taxonomy" id="3988"/>
    <lineage>
        <taxon>Eukaryota</taxon>
        <taxon>Viridiplantae</taxon>
        <taxon>Streptophyta</taxon>
        <taxon>Embryophyta</taxon>
        <taxon>Tracheophyta</taxon>
        <taxon>Spermatophyta</taxon>
        <taxon>Magnoliopsida</taxon>
        <taxon>eudicotyledons</taxon>
        <taxon>Gunneridae</taxon>
        <taxon>Pentapetalae</taxon>
        <taxon>rosids</taxon>
        <taxon>fabids</taxon>
        <taxon>Malpighiales</taxon>
        <taxon>Euphorbiaceae</taxon>
        <taxon>Acalyphoideae</taxon>
        <taxon>Acalypheae</taxon>
        <taxon>Ricinus</taxon>
    </lineage>
</organism>
<evidence type="ECO:0000313" key="4">
    <source>
        <dbReference type="Proteomes" id="UP000008311"/>
    </source>
</evidence>
<proteinExistence type="predicted"/>
<reference evidence="4" key="1">
    <citation type="journal article" date="2010" name="Nat. Biotechnol.">
        <title>Draft genome sequence of the oilseed species Ricinus communis.</title>
        <authorList>
            <person name="Chan A.P."/>
            <person name="Crabtree J."/>
            <person name="Zhao Q."/>
            <person name="Lorenzi H."/>
            <person name="Orvis J."/>
            <person name="Puiu D."/>
            <person name="Melake-Berhan A."/>
            <person name="Jones K.M."/>
            <person name="Redman J."/>
            <person name="Chen G."/>
            <person name="Cahoon E.B."/>
            <person name="Gedil M."/>
            <person name="Stanke M."/>
            <person name="Haas B.J."/>
            <person name="Wortman J.R."/>
            <person name="Fraser-Liggett C.M."/>
            <person name="Ravel J."/>
            <person name="Rabinowicz P.D."/>
        </authorList>
    </citation>
    <scope>NUCLEOTIDE SEQUENCE [LARGE SCALE GENOMIC DNA]</scope>
    <source>
        <strain evidence="4">cv. Hale</strain>
    </source>
</reference>
<evidence type="ECO:0000259" key="2">
    <source>
        <dbReference type="Pfam" id="PF10453"/>
    </source>
</evidence>
<feature type="compositionally biased region" description="Polar residues" evidence="1">
    <location>
        <begin position="123"/>
        <end position="142"/>
    </location>
</feature>
<dbReference type="AlphaFoldDB" id="B9RXJ6"/>
<evidence type="ECO:0000256" key="1">
    <source>
        <dbReference type="SAM" id="MobiDB-lite"/>
    </source>
</evidence>
<dbReference type="PANTHER" id="PTHR13309">
    <property type="entry name" value="NUCLEAR FRAGILE X MENTAL RETARDATION PROTEIN INTERACTING PROTEIN 1"/>
    <property type="match status" value="1"/>
</dbReference>
<feature type="region of interest" description="Disordered" evidence="1">
    <location>
        <begin position="87"/>
        <end position="142"/>
    </location>
</feature>
<gene>
    <name evidence="3" type="ORF">RCOM_0904030</name>
</gene>
<feature type="compositionally biased region" description="Basic residues" evidence="1">
    <location>
        <begin position="95"/>
        <end position="117"/>
    </location>
</feature>
<feature type="compositionally biased region" description="Acidic residues" evidence="1">
    <location>
        <begin position="226"/>
        <end position="236"/>
    </location>
</feature>
<feature type="region of interest" description="Disordered" evidence="1">
    <location>
        <begin position="209"/>
        <end position="247"/>
    </location>
</feature>
<dbReference type="GO" id="GO:0003723">
    <property type="term" value="F:RNA binding"/>
    <property type="evidence" value="ECO:0007669"/>
    <property type="project" value="InterPro"/>
</dbReference>
<evidence type="ECO:0000313" key="3">
    <source>
        <dbReference type="EMBL" id="EEF43852.1"/>
    </source>
</evidence>